<comment type="similarity">
    <text evidence="1">Belongs to the ComF/GntX family.</text>
</comment>
<dbReference type="Gene3D" id="3.40.50.2020">
    <property type="match status" value="1"/>
</dbReference>
<gene>
    <name evidence="3" type="ORF">MMF94_25215</name>
</gene>
<dbReference type="EMBL" id="JAKXMK010000023">
    <property type="protein sequence ID" value="MCH6169008.1"/>
    <property type="molecule type" value="Genomic_DNA"/>
</dbReference>
<evidence type="ECO:0000313" key="3">
    <source>
        <dbReference type="EMBL" id="MCH6169008.1"/>
    </source>
</evidence>
<dbReference type="Pfam" id="PF00156">
    <property type="entry name" value="Pribosyltran"/>
    <property type="match status" value="1"/>
</dbReference>
<evidence type="ECO:0000313" key="4">
    <source>
        <dbReference type="Proteomes" id="UP001299970"/>
    </source>
</evidence>
<organism evidence="3 4">
    <name type="scientific">Pseudonocardia alaniniphila</name>
    <dbReference type="NCBI Taxonomy" id="75291"/>
    <lineage>
        <taxon>Bacteria</taxon>
        <taxon>Bacillati</taxon>
        <taxon>Actinomycetota</taxon>
        <taxon>Actinomycetes</taxon>
        <taxon>Pseudonocardiales</taxon>
        <taxon>Pseudonocardiaceae</taxon>
        <taxon>Pseudonocardia</taxon>
    </lineage>
</organism>
<comment type="caution">
    <text evidence="3">The sequence shown here is derived from an EMBL/GenBank/DDBJ whole genome shotgun (WGS) entry which is preliminary data.</text>
</comment>
<proteinExistence type="inferred from homology"/>
<name>A0ABS9TKH8_9PSEU</name>
<dbReference type="PANTHER" id="PTHR47505:SF1">
    <property type="entry name" value="DNA UTILIZATION PROTEIN YHGH"/>
    <property type="match status" value="1"/>
</dbReference>
<dbReference type="RefSeq" id="WP_241039652.1">
    <property type="nucleotide sequence ID" value="NZ_BAAAJF010000040.1"/>
</dbReference>
<protein>
    <recommendedName>
        <fullName evidence="2">Phosphoribosyltransferase domain-containing protein</fullName>
    </recommendedName>
</protein>
<dbReference type="CDD" id="cd06223">
    <property type="entry name" value="PRTases_typeI"/>
    <property type="match status" value="1"/>
</dbReference>
<dbReference type="Proteomes" id="UP001299970">
    <property type="component" value="Unassembled WGS sequence"/>
</dbReference>
<accession>A0ABS9TKH8</accession>
<dbReference type="InterPro" id="IPR000836">
    <property type="entry name" value="PRTase_dom"/>
</dbReference>
<feature type="domain" description="Phosphoribosyltransferase" evidence="2">
    <location>
        <begin position="148"/>
        <end position="212"/>
    </location>
</feature>
<dbReference type="PANTHER" id="PTHR47505">
    <property type="entry name" value="DNA UTILIZATION PROTEIN YHGH"/>
    <property type="match status" value="1"/>
</dbReference>
<evidence type="ECO:0000259" key="2">
    <source>
        <dbReference type="Pfam" id="PF00156"/>
    </source>
</evidence>
<dbReference type="InterPro" id="IPR051910">
    <property type="entry name" value="ComF/GntX_DNA_util-trans"/>
</dbReference>
<keyword evidence="4" id="KW-1185">Reference proteome</keyword>
<dbReference type="InterPro" id="IPR029057">
    <property type="entry name" value="PRTase-like"/>
</dbReference>
<evidence type="ECO:0000256" key="1">
    <source>
        <dbReference type="ARBA" id="ARBA00008007"/>
    </source>
</evidence>
<sequence length="231" mass="24117">MGIREFRSALLDLVLPGDCAGCGDPVPPWCARCRAGLGRPSWPVLPGGPAVLAVGRYSGPLRAALLRYKERGRRDLAEPLAALLAGPLDEIIRPPAITWLVAAPSRPAAARARGGDHVVRLCRALAAGRPGVQVARPLRLARRARDSVGLDAVQRAQNLSGRLRVRPAALPPAGATVLLVDDVVTTGATLRACRAALAEVGVRAEAALVLCDATKRMGDAERLGRPSAPSA</sequence>
<reference evidence="3 4" key="1">
    <citation type="submission" date="2022-03" db="EMBL/GenBank/DDBJ databases">
        <title>Pseudonocardia alaer sp. nov., a novel actinomycete isolated from reed forest soil.</title>
        <authorList>
            <person name="Wang L."/>
        </authorList>
    </citation>
    <scope>NUCLEOTIDE SEQUENCE [LARGE SCALE GENOMIC DNA]</scope>
    <source>
        <strain evidence="3 4">Y-16303</strain>
    </source>
</reference>
<dbReference type="SUPFAM" id="SSF53271">
    <property type="entry name" value="PRTase-like"/>
    <property type="match status" value="1"/>
</dbReference>